<dbReference type="AlphaFoldDB" id="A0A6G0XXL4"/>
<dbReference type="GO" id="GO:0007034">
    <property type="term" value="P:vacuolar transport"/>
    <property type="evidence" value="ECO:0007669"/>
    <property type="project" value="InterPro"/>
</dbReference>
<evidence type="ECO:0000313" key="1">
    <source>
        <dbReference type="EMBL" id="KAF0745302.1"/>
    </source>
</evidence>
<dbReference type="EMBL" id="VJMJ01000002">
    <property type="protein sequence ID" value="KAF0745302.1"/>
    <property type="molecule type" value="Genomic_DNA"/>
</dbReference>
<protein>
    <recommendedName>
        <fullName evidence="3">Charged multivesicular body protein 7</fullName>
    </recommendedName>
</protein>
<gene>
    <name evidence="1" type="ORF">Ae201684_000330</name>
</gene>
<proteinExistence type="predicted"/>
<reference evidence="1 2" key="1">
    <citation type="submission" date="2019-07" db="EMBL/GenBank/DDBJ databases">
        <title>Genomics analysis of Aphanomyces spp. identifies a new class of oomycete effector associated with host adaptation.</title>
        <authorList>
            <person name="Gaulin E."/>
        </authorList>
    </citation>
    <scope>NUCLEOTIDE SEQUENCE [LARGE SCALE GENOMIC DNA]</scope>
    <source>
        <strain evidence="1 2">ATCC 201684</strain>
    </source>
</reference>
<dbReference type="Proteomes" id="UP000481153">
    <property type="component" value="Unassembled WGS sequence"/>
</dbReference>
<evidence type="ECO:0000313" key="2">
    <source>
        <dbReference type="Proteomes" id="UP000481153"/>
    </source>
</evidence>
<sequence length="451" mass="49641">MEALYSSSAVQDENLLHTWIPAVHWTTRGLALEKDGACSRKFKTSFLIRGDTLSKRFIRKGIEPVPVVMTHVLKRMLETKELVPVDEFKDAATSERSSWSSWLVEKTVVHPTRWGLRSLQHLLLGDDDSSLTPAKLTGPYVSMKALATAADTVFAFASKELEPMDLTFCLYREDHTSCSSSLSCSFRSLCLRVAATAKSPNDDVSMLADIDPTELDLLVLHLVATKRAVVQSNFVKLLVHSQTFSSGDESIVLLQHMVATVETSLDKLHRKIQAAKMKAIELKRAEIIKEAIVYLRHVKAMEASQAQREACLANLLATDHQLREMHMQALIVDGYKLAASSLRSVRSDLGLHVDAVEDAVAEWQAVHDEANQIDALLRQPGQDAVGGKDDDAALQAELDAWLGSTEAVAPAEPSKMSILEAMLPEAPTETPETEDVDTLSSRFAKVALESS</sequence>
<name>A0A6G0XXL4_9STRA</name>
<organism evidence="1 2">
    <name type="scientific">Aphanomyces euteiches</name>
    <dbReference type="NCBI Taxonomy" id="100861"/>
    <lineage>
        <taxon>Eukaryota</taxon>
        <taxon>Sar</taxon>
        <taxon>Stramenopiles</taxon>
        <taxon>Oomycota</taxon>
        <taxon>Saprolegniomycetes</taxon>
        <taxon>Saprolegniales</taxon>
        <taxon>Verrucalvaceae</taxon>
        <taxon>Aphanomyces</taxon>
    </lineage>
</organism>
<keyword evidence="2" id="KW-1185">Reference proteome</keyword>
<dbReference type="InterPro" id="IPR005024">
    <property type="entry name" value="Snf7_fam"/>
</dbReference>
<comment type="caution">
    <text evidence="1">The sequence shown here is derived from an EMBL/GenBank/DDBJ whole genome shotgun (WGS) entry which is preliminary data.</text>
</comment>
<accession>A0A6G0XXL4</accession>
<evidence type="ECO:0008006" key="3">
    <source>
        <dbReference type="Google" id="ProtNLM"/>
    </source>
</evidence>
<dbReference type="Pfam" id="PF03357">
    <property type="entry name" value="Snf7"/>
    <property type="match status" value="1"/>
</dbReference>